<reference evidence="2" key="1">
    <citation type="journal article" date="2007" name="PLoS Genet.">
        <title>Patterns and implications of gene gain and loss in the evolution of Prochlorococcus.</title>
        <authorList>
            <person name="Kettler G.C."/>
            <person name="Martiny A.C."/>
            <person name="Huang K."/>
            <person name="Zucker J."/>
            <person name="Coleman M.L."/>
            <person name="Rodrigue S."/>
            <person name="Chen F."/>
            <person name="Lapidus A."/>
            <person name="Ferriera S."/>
            <person name="Johnson J."/>
            <person name="Steglich C."/>
            <person name="Church G.M."/>
            <person name="Richardson P."/>
            <person name="Chisholm S.W."/>
        </authorList>
    </citation>
    <scope>NUCLEOTIDE SEQUENCE [LARGE SCALE GENOMIC DNA]</scope>
    <source>
        <strain evidence="2">NATL1A</strain>
    </source>
</reference>
<gene>
    <name evidence="1" type="ordered locus">NATL1_05321</name>
</gene>
<evidence type="ECO:0000313" key="1">
    <source>
        <dbReference type="EMBL" id="ABM75094.1"/>
    </source>
</evidence>
<dbReference type="Proteomes" id="UP000002592">
    <property type="component" value="Chromosome"/>
</dbReference>
<name>A2C0T4_PROM1</name>
<protein>
    <submittedName>
        <fullName evidence="1">Uncharacterized protein</fullName>
    </submittedName>
</protein>
<dbReference type="AlphaFoldDB" id="A2C0T4"/>
<organism evidence="1 2">
    <name type="scientific">Prochlorococcus marinus (strain NATL1A)</name>
    <dbReference type="NCBI Taxonomy" id="167555"/>
    <lineage>
        <taxon>Bacteria</taxon>
        <taxon>Bacillati</taxon>
        <taxon>Cyanobacteriota</taxon>
        <taxon>Cyanophyceae</taxon>
        <taxon>Synechococcales</taxon>
        <taxon>Prochlorococcaceae</taxon>
        <taxon>Prochlorococcus</taxon>
    </lineage>
</organism>
<dbReference type="HOGENOM" id="CLU_3404863_0_0_3"/>
<accession>A2C0T4</accession>
<dbReference type="KEGG" id="pme:NATL1_05321"/>
<dbReference type="EMBL" id="CP000553">
    <property type="protein sequence ID" value="ABM75094.1"/>
    <property type="molecule type" value="Genomic_DNA"/>
</dbReference>
<evidence type="ECO:0000313" key="2">
    <source>
        <dbReference type="Proteomes" id="UP000002592"/>
    </source>
</evidence>
<sequence>MSFQKKEDQRKDSLFSKKVKTSKFASLLMI</sequence>
<proteinExistence type="predicted"/>